<comment type="similarity">
    <text evidence="1">Belongs to the RTT106 family.</text>
</comment>
<dbReference type="GO" id="GO:0042393">
    <property type="term" value="F:histone binding"/>
    <property type="evidence" value="ECO:0007669"/>
    <property type="project" value="TreeGrafter"/>
</dbReference>
<accession>A0AAV9X467</accession>
<dbReference type="Gene3D" id="2.30.29.30">
    <property type="entry name" value="Pleckstrin-homology domain (PH domain)/Phosphotyrosine-binding domain (PTB)"/>
    <property type="match status" value="1"/>
</dbReference>
<dbReference type="EMBL" id="JAVHJO010000010">
    <property type="protein sequence ID" value="KAK6535114.1"/>
    <property type="molecule type" value="Genomic_DNA"/>
</dbReference>
<protein>
    <recommendedName>
        <fullName evidence="5">Histone chaperone RTT106/FACT complex subunit SPT16-like middle domain-containing protein</fullName>
    </recommendedName>
</protein>
<dbReference type="PANTHER" id="PTHR45849:SF3">
    <property type="entry name" value="HISTONE CHAPERONE RTT106"/>
    <property type="match status" value="1"/>
</dbReference>
<evidence type="ECO:0000256" key="3">
    <source>
        <dbReference type="ARBA" id="ARBA00038654"/>
    </source>
</evidence>
<dbReference type="Proteomes" id="UP001365542">
    <property type="component" value="Unassembled WGS sequence"/>
</dbReference>
<dbReference type="InterPro" id="IPR050454">
    <property type="entry name" value="RTT106/SSRP1_HistChap/FACT"/>
</dbReference>
<reference evidence="6 7" key="1">
    <citation type="submission" date="2019-10" db="EMBL/GenBank/DDBJ databases">
        <authorList>
            <person name="Palmer J.M."/>
        </authorList>
    </citation>
    <scope>NUCLEOTIDE SEQUENCE [LARGE SCALE GENOMIC DNA]</scope>
    <source>
        <strain evidence="6 7">TWF694</strain>
    </source>
</reference>
<gene>
    <name evidence="6" type="ORF">TWF694_001599</name>
</gene>
<keyword evidence="7" id="KW-1185">Reference proteome</keyword>
<evidence type="ECO:0000256" key="1">
    <source>
        <dbReference type="ARBA" id="ARBA00006159"/>
    </source>
</evidence>
<feature type="domain" description="Histone chaperone RTT106/FACT complex subunit SPT16-like middle" evidence="5">
    <location>
        <begin position="230"/>
        <end position="322"/>
    </location>
</feature>
<dbReference type="Gene3D" id="2.30.29.120">
    <property type="match status" value="1"/>
</dbReference>
<dbReference type="AlphaFoldDB" id="A0AAV9X467"/>
<evidence type="ECO:0000313" key="7">
    <source>
        <dbReference type="Proteomes" id="UP001365542"/>
    </source>
</evidence>
<name>A0AAV9X467_9PEZI</name>
<evidence type="ECO:0000313" key="6">
    <source>
        <dbReference type="EMBL" id="KAK6535114.1"/>
    </source>
</evidence>
<dbReference type="InterPro" id="IPR011993">
    <property type="entry name" value="PH-like_dom_sf"/>
</dbReference>
<comment type="caution">
    <text evidence="6">The sequence shown here is derived from an EMBL/GenBank/DDBJ whole genome shotgun (WGS) entry which is preliminary data.</text>
</comment>
<sequence length="423" mass="46731">MDAPSSPHLQDAFTDAPLLKKDILNHITSFPQTLDLFERISRYIIDLKSSTAAFDKDGPATKRRKLENTPGSQLELVTKSDLATEIGTQSSLLRLPDISFSIPQRKKFTVVLTSSALGALGPTGALEFGVFFKDVDYVACLPVPEKTARQWNFCIFVKNSHGISDTETDPLLFTVTDNPTKGNTSVSEYGDMKQNIITTLNRLLPVTVIEPAPAVFQSLTANSYRKSETSYHVKSHLGIKEGFLFFLENAILWGFKKPLYCFKFDSIESSSYSSITQRTFSLTIRTPDQSGGKEVEFSMIDQVEHPAIDNYLRKNQLKDASMAEARRAKIPSSLAKENLGAKSELQAAEDEIAGMAHDDTDDDDDDDYEEDSNGDDMGSDDSESDDEEGGSVAGRAVNNLAEDELGSELEEVELTDDEEVEED</sequence>
<comment type="function">
    <text evidence="2">Histones H3 and H4 chaperone involved in the nucleosome formation and heterochromatin silencing. Required for the deposition of H3K56ac-carrying H3-H4 complex onto newly-replicated DNA. Plays a role in the transcriptional regulation of the cell-cycle dependent histone genes by creating a repressive structure at the core histone gene promoter.</text>
</comment>
<organism evidence="6 7">
    <name type="scientific">Orbilia ellipsospora</name>
    <dbReference type="NCBI Taxonomy" id="2528407"/>
    <lineage>
        <taxon>Eukaryota</taxon>
        <taxon>Fungi</taxon>
        <taxon>Dikarya</taxon>
        <taxon>Ascomycota</taxon>
        <taxon>Pezizomycotina</taxon>
        <taxon>Orbiliomycetes</taxon>
        <taxon>Orbiliales</taxon>
        <taxon>Orbiliaceae</taxon>
        <taxon>Orbilia</taxon>
    </lineage>
</organism>
<dbReference type="GO" id="GO:0031491">
    <property type="term" value="F:nucleosome binding"/>
    <property type="evidence" value="ECO:0007669"/>
    <property type="project" value="TreeGrafter"/>
</dbReference>
<feature type="compositionally biased region" description="Acidic residues" evidence="4">
    <location>
        <begin position="359"/>
        <end position="389"/>
    </location>
</feature>
<proteinExistence type="inferred from homology"/>
<dbReference type="InterPro" id="IPR013719">
    <property type="entry name" value="RTT106/SPT16-like_middle_dom"/>
</dbReference>
<feature type="region of interest" description="Disordered" evidence="4">
    <location>
        <begin position="355"/>
        <end position="423"/>
    </location>
</feature>
<dbReference type="SMART" id="SM01287">
    <property type="entry name" value="Rtt106"/>
    <property type="match status" value="1"/>
</dbReference>
<evidence type="ECO:0000259" key="5">
    <source>
        <dbReference type="SMART" id="SM01287"/>
    </source>
</evidence>
<evidence type="ECO:0000256" key="2">
    <source>
        <dbReference type="ARBA" id="ARBA00037550"/>
    </source>
</evidence>
<feature type="compositionally biased region" description="Acidic residues" evidence="4">
    <location>
        <begin position="401"/>
        <end position="423"/>
    </location>
</feature>
<dbReference type="PANTHER" id="PTHR45849">
    <property type="entry name" value="FACT COMPLEX SUBUNIT SSRP1"/>
    <property type="match status" value="1"/>
</dbReference>
<dbReference type="SUPFAM" id="SSF50729">
    <property type="entry name" value="PH domain-like"/>
    <property type="match status" value="1"/>
</dbReference>
<dbReference type="Pfam" id="PF08512">
    <property type="entry name" value="Rttp106-like_middle"/>
    <property type="match status" value="1"/>
</dbReference>
<evidence type="ECO:0000256" key="4">
    <source>
        <dbReference type="SAM" id="MobiDB-lite"/>
    </source>
</evidence>
<comment type="subunit">
    <text evidence="3">Interacts with histones H3 and H4.</text>
</comment>